<name>A0AC34Q2V6_9BILA</name>
<evidence type="ECO:0000313" key="1">
    <source>
        <dbReference type="Proteomes" id="UP000887576"/>
    </source>
</evidence>
<proteinExistence type="predicted"/>
<reference evidence="2" key="1">
    <citation type="submission" date="2022-11" db="UniProtKB">
        <authorList>
            <consortium name="WormBaseParasite"/>
        </authorList>
    </citation>
    <scope>IDENTIFICATION</scope>
</reference>
<evidence type="ECO:0000313" key="2">
    <source>
        <dbReference type="WBParaSite" id="JU765_v2.g1239.t1"/>
    </source>
</evidence>
<protein>
    <submittedName>
        <fullName evidence="2">Cyclic nucleotide-binding domain-containing protein</fullName>
    </submittedName>
</protein>
<sequence>MNLSRSLFEEKLDGCKVFMKYRKVNTLLERKIIQWFEYVWKNGTAKFDETTITECLPPRLKGQLAVHIHMETLQKVALFKDCEASLMYELVLKLKLQVFSPGDYVCRKGDIGKVS</sequence>
<dbReference type="WBParaSite" id="JU765_v2.g1239.t1">
    <property type="protein sequence ID" value="JU765_v2.g1239.t1"/>
    <property type="gene ID" value="JU765_v2.g1239"/>
</dbReference>
<organism evidence="1 2">
    <name type="scientific">Panagrolaimus sp. JU765</name>
    <dbReference type="NCBI Taxonomy" id="591449"/>
    <lineage>
        <taxon>Eukaryota</taxon>
        <taxon>Metazoa</taxon>
        <taxon>Ecdysozoa</taxon>
        <taxon>Nematoda</taxon>
        <taxon>Chromadorea</taxon>
        <taxon>Rhabditida</taxon>
        <taxon>Tylenchina</taxon>
        <taxon>Panagrolaimomorpha</taxon>
        <taxon>Panagrolaimoidea</taxon>
        <taxon>Panagrolaimidae</taxon>
        <taxon>Panagrolaimus</taxon>
    </lineage>
</organism>
<accession>A0AC34Q2V6</accession>
<dbReference type="Proteomes" id="UP000887576">
    <property type="component" value="Unplaced"/>
</dbReference>